<reference evidence="1 2" key="1">
    <citation type="submission" date="2016-08" db="EMBL/GenBank/DDBJ databases">
        <title>Genomes of anaerobic fungi encode conserved fungal cellulosomes for biomass hydrolysis.</title>
        <authorList>
            <consortium name="DOE Joint Genome Institute"/>
            <person name="Haitjema C.H."/>
            <person name="Gilmore S.P."/>
            <person name="Henske J.K."/>
            <person name="Solomon K.V."/>
            <person name="De Groot R."/>
            <person name="Kuo A."/>
            <person name="Mondo S.J."/>
            <person name="Salamov A.A."/>
            <person name="Labutti K."/>
            <person name="Zhao Z."/>
            <person name="Chiniquy J."/>
            <person name="Barry K."/>
            <person name="Brewer H.M."/>
            <person name="Purvine S.O."/>
            <person name="Wright A.T."/>
            <person name="Boxma B."/>
            <person name="Van Alen T."/>
            <person name="Hackstein J.H."/>
            <person name="Baker S.E."/>
            <person name="Grigoriev I.V."/>
            <person name="O'Malley M.A."/>
        </authorList>
    </citation>
    <scope>NUCLEOTIDE SEQUENCE [LARGE SCALE GENOMIC DNA]</scope>
    <source>
        <strain evidence="2">finn</strain>
    </source>
</reference>
<dbReference type="AlphaFoldDB" id="A0A1Y1UPS0"/>
<proteinExistence type="predicted"/>
<dbReference type="Proteomes" id="UP000193719">
    <property type="component" value="Unassembled WGS sequence"/>
</dbReference>
<evidence type="ECO:0000313" key="2">
    <source>
        <dbReference type="Proteomes" id="UP000193719"/>
    </source>
</evidence>
<name>A0A1Y1UPS0_9FUNG</name>
<dbReference type="OrthoDB" id="2137820at2759"/>
<accession>A0A1Y1UPS0</accession>
<keyword evidence="2" id="KW-1185">Reference proteome</keyword>
<sequence length="222" mass="25693">MFAYTYKKKSIKTMNNRDALSYNLHHVKRTKSALKKKDSVRSHRKSVQFNEVVLEVFDLINENEPEDTIKRKPSYPKVIKSSLKKEKVFVPIRCSNTMFPKTVINEYNGEIINFNKKQKEEKHTTEKEDTIQVSIDTNIPEIVIIKNEDNDDKTLTNLSNNQKENSLSEEIATSVAETVITSVAPETNQINVSVKANTFPRRSRPNHIGHRRQSSVRLKCIY</sequence>
<protein>
    <submittedName>
        <fullName evidence="1">Uncharacterized protein</fullName>
    </submittedName>
</protein>
<organism evidence="1 2">
    <name type="scientific">Piromyces finnis</name>
    <dbReference type="NCBI Taxonomy" id="1754191"/>
    <lineage>
        <taxon>Eukaryota</taxon>
        <taxon>Fungi</taxon>
        <taxon>Fungi incertae sedis</taxon>
        <taxon>Chytridiomycota</taxon>
        <taxon>Chytridiomycota incertae sedis</taxon>
        <taxon>Neocallimastigomycetes</taxon>
        <taxon>Neocallimastigales</taxon>
        <taxon>Neocallimastigaceae</taxon>
        <taxon>Piromyces</taxon>
    </lineage>
</organism>
<reference evidence="1 2" key="2">
    <citation type="submission" date="2016-08" db="EMBL/GenBank/DDBJ databases">
        <title>Pervasive Adenine N6-methylation of Active Genes in Fungi.</title>
        <authorList>
            <consortium name="DOE Joint Genome Institute"/>
            <person name="Mondo S.J."/>
            <person name="Dannebaum R.O."/>
            <person name="Kuo R.C."/>
            <person name="Labutti K."/>
            <person name="Haridas S."/>
            <person name="Kuo A."/>
            <person name="Salamov A."/>
            <person name="Ahrendt S.R."/>
            <person name="Lipzen A."/>
            <person name="Sullivan W."/>
            <person name="Andreopoulos W.B."/>
            <person name="Clum A."/>
            <person name="Lindquist E."/>
            <person name="Daum C."/>
            <person name="Ramamoorthy G.K."/>
            <person name="Gryganskyi A."/>
            <person name="Culley D."/>
            <person name="Magnuson J.K."/>
            <person name="James T.Y."/>
            <person name="O'Malley M.A."/>
            <person name="Stajich J.E."/>
            <person name="Spatafora J.W."/>
            <person name="Visel A."/>
            <person name="Grigoriev I.V."/>
        </authorList>
    </citation>
    <scope>NUCLEOTIDE SEQUENCE [LARGE SCALE GENOMIC DNA]</scope>
    <source>
        <strain evidence="2">finn</strain>
    </source>
</reference>
<comment type="caution">
    <text evidence="1">The sequence shown here is derived from an EMBL/GenBank/DDBJ whole genome shotgun (WGS) entry which is preliminary data.</text>
</comment>
<gene>
    <name evidence="1" type="ORF">BCR36DRAFT_588244</name>
</gene>
<evidence type="ECO:0000313" key="1">
    <source>
        <dbReference type="EMBL" id="ORX39504.1"/>
    </source>
</evidence>
<dbReference type="EMBL" id="MCFH01000107">
    <property type="protein sequence ID" value="ORX39504.1"/>
    <property type="molecule type" value="Genomic_DNA"/>
</dbReference>